<sequence>MSDWNDYYMEEGLPATQAEVERQLATASPLTNTTALEQDDDLLNPPPTMAREAYHGVLFDIVKTACKTSEASPVAVAANFLATFAAMVGRVAFQHIGDGTCHARPFFLLVGRTGKARKGTSEFTVKRIFDAVEQITADQYPKMKRHEGGLSTGEGLGYVVRDKTDDDDAEGTDDKRLLVIEPEFAGCMAAAQREKNTLSATIRTAWDGKDIAPLTKNAQWCASKPHIVITGHITAPELIERMSDVDAQSGFLNRFVILHIVRAKLVALPKPTPAEEIDRLAALVADRVRFAIGDDYTASNTREIRMNHDAITLWCAEYPALTAEHPGLAGALLVRIEIYCRLFAMIFALLDQSGVIEPQHIRAALAWVRYWRESVLYIFATLAAKAEAERLNDASAEVLAFIEQNPRCAKAALTGAFRHSMTGPQITAALNHLLNAAPPLIRQETLPRADGKPGKGSTVFWVVGKSSASKH</sequence>
<proteinExistence type="predicted"/>
<dbReference type="Proteomes" id="UP000077734">
    <property type="component" value="Unassembled WGS sequence"/>
</dbReference>
<dbReference type="RefSeq" id="WP_064027568.1">
    <property type="nucleotide sequence ID" value="NZ_CP023669.1"/>
</dbReference>
<protein>
    <submittedName>
        <fullName evidence="1">Uncharacterized protein</fullName>
    </submittedName>
</protein>
<reference evidence="1 2" key="1">
    <citation type="submission" date="2016-03" db="EMBL/GenBank/DDBJ databases">
        <authorList>
            <person name="Heylen K."/>
            <person name="De Vos P."/>
            <person name="Vekeman B."/>
        </authorList>
    </citation>
    <scope>NUCLEOTIDE SEQUENCE [LARGE SCALE GENOMIC DNA]</scope>
    <source>
        <strain evidence="1 2">R-49807</strain>
    </source>
</reference>
<dbReference type="KEGG" id="mko:MKLM6_0043"/>
<gene>
    <name evidence="1" type="ORF">A1356_00800</name>
</gene>
<dbReference type="Pfam" id="PF13148">
    <property type="entry name" value="DUF3987"/>
    <property type="match status" value="1"/>
</dbReference>
<evidence type="ECO:0000313" key="2">
    <source>
        <dbReference type="Proteomes" id="UP000077734"/>
    </source>
</evidence>
<comment type="caution">
    <text evidence="1">The sequence shown here is derived from an EMBL/GenBank/DDBJ whole genome shotgun (WGS) entry which is preliminary data.</text>
</comment>
<evidence type="ECO:0000313" key="1">
    <source>
        <dbReference type="EMBL" id="OAI25538.1"/>
    </source>
</evidence>
<keyword evidence="2" id="KW-1185">Reference proteome</keyword>
<name>A0A291IDI2_9GAMM</name>
<accession>A0A291IDI2</accession>
<dbReference type="InterPro" id="IPR025048">
    <property type="entry name" value="DUF3987"/>
</dbReference>
<dbReference type="AlphaFoldDB" id="A0A291IDI2"/>
<dbReference type="EMBL" id="LUUL01000080">
    <property type="protein sequence ID" value="OAI25538.1"/>
    <property type="molecule type" value="Genomic_DNA"/>
</dbReference>
<organism evidence="1 2">
    <name type="scientific">Methylomonas koyamae</name>
    <dbReference type="NCBI Taxonomy" id="702114"/>
    <lineage>
        <taxon>Bacteria</taxon>
        <taxon>Pseudomonadati</taxon>
        <taxon>Pseudomonadota</taxon>
        <taxon>Gammaproteobacteria</taxon>
        <taxon>Methylococcales</taxon>
        <taxon>Methylococcaceae</taxon>
        <taxon>Methylomonas</taxon>
    </lineage>
</organism>